<name>A0A167RJW2_9VIRU</name>
<dbReference type="RefSeq" id="YP_010776523.1">
    <property type="nucleotide sequence ID" value="NC_075034.1"/>
</dbReference>
<organism evidence="1 2">
    <name type="scientific">Powai lake megavirus</name>
    <dbReference type="NCBI Taxonomy" id="1842663"/>
    <lineage>
        <taxon>Viruses</taxon>
        <taxon>Varidnaviria</taxon>
        <taxon>Bamfordvirae</taxon>
        <taxon>Nucleocytoviricota</taxon>
        <taxon>Megaviricetes</taxon>
        <taxon>Imitervirales</taxon>
        <taxon>Mimiviridae</taxon>
        <taxon>Megamimivirinae</taxon>
        <taxon>Megavirus</taxon>
        <taxon>Megavirus powaiense</taxon>
    </lineage>
</organism>
<sequence length="289" mass="33448">MNISKIKIADIYKLFFCKNLTAIKINRSYKSKQINDSNNITLTPTTKLIYDATSPKSKSRMLKFLRDNNAVIENTESKIDLLDPDYQEKFQNNGLGFFMEDYICAYGKCPVCGQPTLCKYSQSNVPVIDIVCTNSGYHLEKNNCFIFQLKISLTDNYFSKKNQILVVGSKNYGSICHIQNGYQSIQNKIIIPGYICIKLKQTESIVQEYMIDYSNSFILIPNYQNQSNDNYYEYLDISSMYGKNILSWNSNMVNITKLNNILTTTKIKHEVFEEEIFKNPYCDLMDILN</sequence>
<dbReference type="GeneID" id="80513134"/>
<dbReference type="Gene3D" id="3.40.210.30">
    <property type="entry name" value="Dam replacing family, catalytic PD-(D/E)XK domain"/>
    <property type="match status" value="1"/>
</dbReference>
<keyword evidence="2" id="KW-1185">Reference proteome</keyword>
<evidence type="ECO:0000313" key="1">
    <source>
        <dbReference type="EMBL" id="ANB50772.1"/>
    </source>
</evidence>
<accession>A0A167RJW2</accession>
<dbReference type="KEGG" id="vg:80513134"/>
<protein>
    <submittedName>
        <fullName evidence="1">Uncharacterized protein</fullName>
    </submittedName>
</protein>
<dbReference type="InterPro" id="IPR043025">
    <property type="entry name" value="DRP_PD-(D/E)XK_dom"/>
</dbReference>
<evidence type="ECO:0000313" key="2">
    <source>
        <dbReference type="Proteomes" id="UP000241365"/>
    </source>
</evidence>
<dbReference type="Proteomes" id="UP000241365">
    <property type="component" value="Segment"/>
</dbReference>
<proteinExistence type="predicted"/>
<dbReference type="EMBL" id="KU877344">
    <property type="protein sequence ID" value="ANB50772.1"/>
    <property type="molecule type" value="Genomic_DNA"/>
</dbReference>
<reference evidence="1 2" key="1">
    <citation type="journal article" date="2016" name="Genome Announc.">
        <title>Complete Genome Sequence of a New Megavirus Family Member Isolated from an Inland Water Lake for the First Time in India.</title>
        <authorList>
            <person name="Chatterjee A."/>
            <person name="Ali F."/>
            <person name="Bange D."/>
            <person name="Kondabagil K."/>
        </authorList>
    </citation>
    <scope>NUCLEOTIDE SEQUENCE [LARGE SCALE GENOMIC DNA]</scope>
    <source>
        <strain evidence="1">1</strain>
    </source>
</reference>